<gene>
    <name evidence="3" type="ORF">SAMN02746019_00021630</name>
</gene>
<evidence type="ECO:0000313" key="3">
    <source>
        <dbReference type="EMBL" id="SNB51539.1"/>
    </source>
</evidence>
<evidence type="ECO:0000256" key="2">
    <source>
        <dbReference type="SAM" id="Phobius"/>
    </source>
</evidence>
<dbReference type="AlphaFoldDB" id="A0A212PX44"/>
<reference evidence="4" key="1">
    <citation type="submission" date="2017-06" db="EMBL/GenBank/DDBJ databases">
        <authorList>
            <person name="Varghese N."/>
            <person name="Submissions S."/>
        </authorList>
    </citation>
    <scope>NUCLEOTIDE SEQUENCE [LARGE SCALE GENOMIC DNA]</scope>
    <source>
        <strain evidence="4">JAD2</strain>
    </source>
</reference>
<dbReference type="InParanoid" id="A0A212PX44"/>
<evidence type="ECO:0000256" key="1">
    <source>
        <dbReference type="SAM" id="MobiDB-lite"/>
    </source>
</evidence>
<keyword evidence="4" id="KW-1185">Reference proteome</keyword>
<organism evidence="3 4">
    <name type="scientific">Thermoflexus hugenholtzii JAD2</name>
    <dbReference type="NCBI Taxonomy" id="877466"/>
    <lineage>
        <taxon>Bacteria</taxon>
        <taxon>Bacillati</taxon>
        <taxon>Chloroflexota</taxon>
        <taxon>Thermoflexia</taxon>
        <taxon>Thermoflexales</taxon>
        <taxon>Thermoflexaceae</taxon>
        <taxon>Thermoflexus</taxon>
    </lineage>
</organism>
<feature type="transmembrane region" description="Helical" evidence="2">
    <location>
        <begin position="166"/>
        <end position="183"/>
    </location>
</feature>
<dbReference type="RefSeq" id="WP_088569956.1">
    <property type="nucleotide sequence ID" value="NZ_FYEK01000003.1"/>
</dbReference>
<keyword evidence="2" id="KW-1133">Transmembrane helix</keyword>
<feature type="region of interest" description="Disordered" evidence="1">
    <location>
        <begin position="231"/>
        <end position="252"/>
    </location>
</feature>
<evidence type="ECO:0000313" key="4">
    <source>
        <dbReference type="Proteomes" id="UP000197025"/>
    </source>
</evidence>
<name>A0A212PX44_9CHLR</name>
<proteinExistence type="predicted"/>
<evidence type="ECO:0008006" key="5">
    <source>
        <dbReference type="Google" id="ProtNLM"/>
    </source>
</evidence>
<feature type="compositionally biased region" description="Gly residues" evidence="1">
    <location>
        <begin position="243"/>
        <end position="252"/>
    </location>
</feature>
<keyword evidence="2" id="KW-0472">Membrane</keyword>
<sequence length="252" mass="27688">MRGNRHPGILLGVWVAVLLLLFRPQLHGMDTVAYYAWLRATVIRGSLDVSEEFIRFGYGGERGLSPTGYRINEWSVGPALLWSPFFLIAHGLVHLGNALGIPWEADGYSAPYRILTALGSALYALIGLELLRRLALRIASPAAALWGVLTAWLASPLVFYMSAHPFMSHAVDFFINAGFLWVWTRWEKPTPLTRLALGWIGGLAAVVRYPNATLLLWPALEDLRWALRAPREGGSSACSPWGLGPGSGSSPR</sequence>
<protein>
    <recommendedName>
        <fullName evidence="5">Glycosyltransferase RgtA/B/C/D-like domain-containing protein</fullName>
    </recommendedName>
</protein>
<dbReference type="Proteomes" id="UP000197025">
    <property type="component" value="Unassembled WGS sequence"/>
</dbReference>
<dbReference type="OrthoDB" id="139179at2"/>
<accession>A0A212PX44</accession>
<feature type="transmembrane region" description="Helical" evidence="2">
    <location>
        <begin position="143"/>
        <end position="160"/>
    </location>
</feature>
<keyword evidence="2" id="KW-0812">Transmembrane</keyword>
<feature type="transmembrane region" description="Helical" evidence="2">
    <location>
        <begin position="112"/>
        <end position="131"/>
    </location>
</feature>
<dbReference type="EMBL" id="FYEK01000003">
    <property type="protein sequence ID" value="SNB51539.1"/>
    <property type="molecule type" value="Genomic_DNA"/>
</dbReference>
<feature type="transmembrane region" description="Helical" evidence="2">
    <location>
        <begin position="195"/>
        <end position="217"/>
    </location>
</feature>